<dbReference type="AlphaFoldDB" id="A0A098BIA6"/>
<accession>A0A098BIA6</accession>
<dbReference type="PROSITE" id="PS50949">
    <property type="entry name" value="HTH_GNTR"/>
    <property type="match status" value="1"/>
</dbReference>
<dbReference type="EMBL" id="CCSD01000046">
    <property type="protein sequence ID" value="CDZ87965.1"/>
    <property type="molecule type" value="Genomic_DNA"/>
</dbReference>
<evidence type="ECO:0000313" key="5">
    <source>
        <dbReference type="Proteomes" id="UP000042997"/>
    </source>
</evidence>
<dbReference type="PRINTS" id="PR00035">
    <property type="entry name" value="HTHGNTR"/>
</dbReference>
<dbReference type="Gene3D" id="1.20.120.530">
    <property type="entry name" value="GntR ligand-binding domain-like"/>
    <property type="match status" value="1"/>
</dbReference>
<dbReference type="SMART" id="SM00345">
    <property type="entry name" value="HTH_GNTR"/>
    <property type="match status" value="1"/>
</dbReference>
<dbReference type="GO" id="GO:0003677">
    <property type="term" value="F:DNA binding"/>
    <property type="evidence" value="ECO:0007669"/>
    <property type="project" value="UniProtKB-KW"/>
</dbReference>
<keyword evidence="2" id="KW-0238">DNA-binding</keyword>
<sequence length="245" mass="27334">MITGRAPKAAMVVAQHIIRDATRQNLAAGDLLPSERIMLEKYEIGRGTLREALRLLEFQGVIALKPGPRGGPVMLDPDASHLASSLILLMQLKDAPFSVIIEARTALEPMISRLAAQRISGETLVDLKETIDRMHGSLGDQHEFLEANKSFHDLIAWSSGNPLFGYMVDSLLGIMDGTAVGIDYPPHRREAIIVAHTRIYESLSQGDEIGSEERMRDHINAYRRYAQRKYPDLLDQVIQWDRALG</sequence>
<organism evidence="4 5">
    <name type="scientific">Rhodococcus ruber</name>
    <dbReference type="NCBI Taxonomy" id="1830"/>
    <lineage>
        <taxon>Bacteria</taxon>
        <taxon>Bacillati</taxon>
        <taxon>Actinomycetota</taxon>
        <taxon>Actinomycetes</taxon>
        <taxon>Mycobacteriales</taxon>
        <taxon>Nocardiaceae</taxon>
        <taxon>Rhodococcus</taxon>
    </lineage>
</organism>
<evidence type="ECO:0000256" key="3">
    <source>
        <dbReference type="ARBA" id="ARBA00023163"/>
    </source>
</evidence>
<dbReference type="Pfam" id="PF07729">
    <property type="entry name" value="FCD"/>
    <property type="match status" value="1"/>
</dbReference>
<gene>
    <name evidence="4" type="ORF">RHRU231_360085</name>
</gene>
<reference evidence="4 5" key="1">
    <citation type="journal article" date="2014" name="Genome Announc.">
        <title>Draft Genome Sequence of Propane- and Butane-Oxidizing Actinobacterium Rhodococcus ruber IEGM 231.</title>
        <authorList>
            <person name="Ivshina I.B."/>
            <person name="Kuyukina M.S."/>
            <person name="Krivoruchko A.V."/>
            <person name="Barbe V."/>
            <person name="Fischer C."/>
        </authorList>
    </citation>
    <scope>NUCLEOTIDE SEQUENCE [LARGE SCALE GENOMIC DNA]</scope>
</reference>
<dbReference type="SUPFAM" id="SSF46785">
    <property type="entry name" value="Winged helix' DNA-binding domain"/>
    <property type="match status" value="1"/>
</dbReference>
<dbReference type="Gene3D" id="1.10.10.10">
    <property type="entry name" value="Winged helix-like DNA-binding domain superfamily/Winged helix DNA-binding domain"/>
    <property type="match status" value="1"/>
</dbReference>
<dbReference type="InterPro" id="IPR036388">
    <property type="entry name" value="WH-like_DNA-bd_sf"/>
</dbReference>
<dbReference type="PANTHER" id="PTHR43537">
    <property type="entry name" value="TRANSCRIPTIONAL REGULATOR, GNTR FAMILY"/>
    <property type="match status" value="1"/>
</dbReference>
<dbReference type="eggNOG" id="COG2186">
    <property type="taxonomic scope" value="Bacteria"/>
</dbReference>
<dbReference type="GO" id="GO:0003700">
    <property type="term" value="F:DNA-binding transcription factor activity"/>
    <property type="evidence" value="ECO:0007669"/>
    <property type="project" value="InterPro"/>
</dbReference>
<evidence type="ECO:0000313" key="4">
    <source>
        <dbReference type="EMBL" id="CDZ87965.1"/>
    </source>
</evidence>
<evidence type="ECO:0000256" key="2">
    <source>
        <dbReference type="ARBA" id="ARBA00023125"/>
    </source>
</evidence>
<proteinExistence type="predicted"/>
<dbReference type="SMART" id="SM00895">
    <property type="entry name" value="FCD"/>
    <property type="match status" value="1"/>
</dbReference>
<keyword evidence="3" id="KW-0804">Transcription</keyword>
<keyword evidence="1" id="KW-0805">Transcription regulation</keyword>
<dbReference type="InterPro" id="IPR036390">
    <property type="entry name" value="WH_DNA-bd_sf"/>
</dbReference>
<protein>
    <submittedName>
        <fullName evidence="4">Putative GntR family transcriptional regulator</fullName>
    </submittedName>
</protein>
<dbReference type="InterPro" id="IPR008920">
    <property type="entry name" value="TF_FadR/GntR_C"/>
</dbReference>
<evidence type="ECO:0000256" key="1">
    <source>
        <dbReference type="ARBA" id="ARBA00023015"/>
    </source>
</evidence>
<dbReference type="PANTHER" id="PTHR43537:SF5">
    <property type="entry name" value="UXU OPERON TRANSCRIPTIONAL REGULATOR"/>
    <property type="match status" value="1"/>
</dbReference>
<dbReference type="InterPro" id="IPR011711">
    <property type="entry name" value="GntR_C"/>
</dbReference>
<dbReference type="Proteomes" id="UP000042997">
    <property type="component" value="Unassembled WGS sequence"/>
</dbReference>
<dbReference type="InterPro" id="IPR000524">
    <property type="entry name" value="Tscrpt_reg_HTH_GntR"/>
</dbReference>
<name>A0A098BIA6_9NOCA</name>
<dbReference type="SUPFAM" id="SSF48008">
    <property type="entry name" value="GntR ligand-binding domain-like"/>
    <property type="match status" value="1"/>
</dbReference>
<dbReference type="Pfam" id="PF00392">
    <property type="entry name" value="GntR"/>
    <property type="match status" value="1"/>
</dbReference>